<dbReference type="EMBL" id="JAPZBU010000012">
    <property type="protein sequence ID" value="KAJ5376773.1"/>
    <property type="molecule type" value="Genomic_DNA"/>
</dbReference>
<proteinExistence type="predicted"/>
<reference evidence="2" key="2">
    <citation type="journal article" date="2023" name="IMA Fungus">
        <title>Comparative genomic study of the Penicillium genus elucidates a diverse pangenome and 15 lateral gene transfer events.</title>
        <authorList>
            <person name="Petersen C."/>
            <person name="Sorensen T."/>
            <person name="Nielsen M.R."/>
            <person name="Sondergaard T.E."/>
            <person name="Sorensen J.L."/>
            <person name="Fitzpatrick D.A."/>
            <person name="Frisvad J.C."/>
            <person name="Nielsen K.L."/>
        </authorList>
    </citation>
    <scope>NUCLEOTIDE SEQUENCE</scope>
    <source>
        <strain evidence="2">IBT 29677</strain>
    </source>
</reference>
<evidence type="ECO:0000256" key="1">
    <source>
        <dbReference type="SAM" id="MobiDB-lite"/>
    </source>
</evidence>
<dbReference type="RefSeq" id="XP_056481803.1">
    <property type="nucleotide sequence ID" value="XM_056638296.1"/>
</dbReference>
<accession>A0A9W9SDT0</accession>
<feature type="compositionally biased region" description="Acidic residues" evidence="1">
    <location>
        <begin position="8"/>
        <end position="21"/>
    </location>
</feature>
<gene>
    <name evidence="2" type="ORF">N7509_013659</name>
</gene>
<dbReference type="GeneID" id="81377276"/>
<comment type="caution">
    <text evidence="2">The sequence shown here is derived from an EMBL/GenBank/DDBJ whole genome shotgun (WGS) entry which is preliminary data.</text>
</comment>
<sequence>MKKIVDDLLNEEEPDEMTDWSDIDSDTFRRLCQFSYDGDYTPLQTQRAAKSMSDHDALSHLVRPGSIGETPGMNAPGGIYAATAHSHTAAAGYYPAPGQIDATSAHKYIPVLGYAAAASEGAAAIIAP</sequence>
<dbReference type="OrthoDB" id="9997739at2759"/>
<name>A0A9W9SDT0_9EURO</name>
<evidence type="ECO:0008006" key="4">
    <source>
        <dbReference type="Google" id="ProtNLM"/>
    </source>
</evidence>
<keyword evidence="3" id="KW-1185">Reference proteome</keyword>
<dbReference type="Proteomes" id="UP001147747">
    <property type="component" value="Unassembled WGS sequence"/>
</dbReference>
<dbReference type="AlphaFoldDB" id="A0A9W9SDT0"/>
<evidence type="ECO:0000313" key="3">
    <source>
        <dbReference type="Proteomes" id="UP001147747"/>
    </source>
</evidence>
<reference evidence="2" key="1">
    <citation type="submission" date="2022-12" db="EMBL/GenBank/DDBJ databases">
        <authorList>
            <person name="Petersen C."/>
        </authorList>
    </citation>
    <scope>NUCLEOTIDE SEQUENCE</scope>
    <source>
        <strain evidence="2">IBT 29677</strain>
    </source>
</reference>
<feature type="region of interest" description="Disordered" evidence="1">
    <location>
        <begin position="1"/>
        <end position="21"/>
    </location>
</feature>
<evidence type="ECO:0000313" key="2">
    <source>
        <dbReference type="EMBL" id="KAJ5376773.1"/>
    </source>
</evidence>
<organism evidence="2 3">
    <name type="scientific">Penicillium cosmopolitanum</name>
    <dbReference type="NCBI Taxonomy" id="1131564"/>
    <lineage>
        <taxon>Eukaryota</taxon>
        <taxon>Fungi</taxon>
        <taxon>Dikarya</taxon>
        <taxon>Ascomycota</taxon>
        <taxon>Pezizomycotina</taxon>
        <taxon>Eurotiomycetes</taxon>
        <taxon>Eurotiomycetidae</taxon>
        <taxon>Eurotiales</taxon>
        <taxon>Aspergillaceae</taxon>
        <taxon>Penicillium</taxon>
    </lineage>
</organism>
<protein>
    <recommendedName>
        <fullName evidence="4">BTB domain-containing protein</fullName>
    </recommendedName>
</protein>